<accession>A0A1V6T711</accession>
<dbReference type="PANTHER" id="PTHR47203">
    <property type="match status" value="1"/>
</dbReference>
<dbReference type="GO" id="GO:0006285">
    <property type="term" value="P:base-excision repair, AP site formation"/>
    <property type="evidence" value="ECO:0007669"/>
    <property type="project" value="UniProtKB-ARBA"/>
</dbReference>
<dbReference type="STRING" id="303698.A0A1V6T711"/>
<sequence length="520" mass="56773">MGSGNSEVNMPITPSPSPAAMPNSTPPTSALEETVTVSKDENLEQEVSPVRPVDSDQRKRDVKTAVKTRAAASRKQQPRAAKSKVKKPVEKAKSRKVQRKASKCDKTSPSIKEEKSSPSQSLDVELPHNLGTVPVTQPTLTEAESQPTGADCEIKLAATKTIQPVSESAKPKRSESSNLYRLTNKTPFPDWKFPTPEQCEEVNSALSHEHGAPIAPKIIPRATVEIAGCGEVPCVLDALLRTLLSAATQGRNSSIAYNNLAEKFGVLEDGVGKGGVNWDAVRQAPVRVVYETIQRGGLADIKSRNIKAILDMVYTQNQERYAALKTDSPSEEVDGPSTGVQEGHKEYQIACLEKNLLSLDHLHDFSTEDAMQELTKYPGIGVKTAACVLLFCLQRPCFAVDTHIFRLTKWLGWVPSNLATEKTTFGHLNVRIPDHLKYSLHQLLITHGRMCPRCRAVTGETTEGWEQGCPIEELVKRTGPRKGGPKILARRKGKAKVGAGKKKTAAGTRRSTRRRSASKS</sequence>
<organism evidence="3 4">
    <name type="scientific">Penicillium steckii</name>
    <dbReference type="NCBI Taxonomy" id="303698"/>
    <lineage>
        <taxon>Eukaryota</taxon>
        <taxon>Fungi</taxon>
        <taxon>Dikarya</taxon>
        <taxon>Ascomycota</taxon>
        <taxon>Pezizomycotina</taxon>
        <taxon>Eurotiomycetes</taxon>
        <taxon>Eurotiomycetidae</taxon>
        <taxon>Eurotiales</taxon>
        <taxon>Aspergillaceae</taxon>
        <taxon>Penicillium</taxon>
    </lineage>
</organism>
<dbReference type="Pfam" id="PF00730">
    <property type="entry name" value="HhH-GPD"/>
    <property type="match status" value="1"/>
</dbReference>
<name>A0A1V6T711_9EURO</name>
<feature type="region of interest" description="Disordered" evidence="1">
    <location>
        <begin position="476"/>
        <end position="520"/>
    </location>
</feature>
<evidence type="ECO:0000313" key="3">
    <source>
        <dbReference type="EMBL" id="OQE21976.1"/>
    </source>
</evidence>
<dbReference type="PANTHER" id="PTHR47203:SF1">
    <property type="entry name" value="HYPOTHETICAL BASE EXCISION DNA REPAIR PROTEIN (EUROFUNG)"/>
    <property type="match status" value="1"/>
</dbReference>
<dbReference type="CDD" id="cd00056">
    <property type="entry name" value="ENDO3c"/>
    <property type="match status" value="1"/>
</dbReference>
<keyword evidence="4" id="KW-1185">Reference proteome</keyword>
<evidence type="ECO:0000259" key="2">
    <source>
        <dbReference type="SMART" id="SM00478"/>
    </source>
</evidence>
<reference evidence="4" key="1">
    <citation type="journal article" date="2017" name="Nat. Microbiol.">
        <title>Global analysis of biosynthetic gene clusters reveals vast potential of secondary metabolite production in Penicillium species.</title>
        <authorList>
            <person name="Nielsen J.C."/>
            <person name="Grijseels S."/>
            <person name="Prigent S."/>
            <person name="Ji B."/>
            <person name="Dainat J."/>
            <person name="Nielsen K.F."/>
            <person name="Frisvad J.C."/>
            <person name="Workman M."/>
            <person name="Nielsen J."/>
        </authorList>
    </citation>
    <scope>NUCLEOTIDE SEQUENCE [LARGE SCALE GENOMIC DNA]</scope>
    <source>
        <strain evidence="4">IBT 24891</strain>
    </source>
</reference>
<gene>
    <name evidence="3" type="ORF">PENSTE_c011G09625</name>
</gene>
<feature type="compositionally biased region" description="Basic and acidic residues" evidence="1">
    <location>
        <begin position="102"/>
        <end position="116"/>
    </location>
</feature>
<feature type="region of interest" description="Disordered" evidence="1">
    <location>
        <begin position="1"/>
        <end position="148"/>
    </location>
</feature>
<feature type="compositionally biased region" description="Polar residues" evidence="1">
    <location>
        <begin position="134"/>
        <end position="148"/>
    </location>
</feature>
<dbReference type="Gene3D" id="1.10.1670.10">
    <property type="entry name" value="Helix-hairpin-Helix base-excision DNA repair enzymes (C-terminal)"/>
    <property type="match status" value="1"/>
</dbReference>
<dbReference type="InterPro" id="IPR023170">
    <property type="entry name" value="HhH_base_excis_C"/>
</dbReference>
<feature type="domain" description="HhH-GPD" evidence="2">
    <location>
        <begin position="244"/>
        <end position="450"/>
    </location>
</feature>
<evidence type="ECO:0000256" key="1">
    <source>
        <dbReference type="SAM" id="MobiDB-lite"/>
    </source>
</evidence>
<dbReference type="EMBL" id="MLKD01000011">
    <property type="protein sequence ID" value="OQE21976.1"/>
    <property type="molecule type" value="Genomic_DNA"/>
</dbReference>
<proteinExistence type="predicted"/>
<dbReference type="GO" id="GO:0000702">
    <property type="term" value="F:oxidized base lesion DNA N-glycosylase activity"/>
    <property type="evidence" value="ECO:0007669"/>
    <property type="project" value="UniProtKB-ARBA"/>
</dbReference>
<feature type="compositionally biased region" description="Basic residues" evidence="1">
    <location>
        <begin position="478"/>
        <end position="520"/>
    </location>
</feature>
<dbReference type="SMART" id="SM00478">
    <property type="entry name" value="ENDO3c"/>
    <property type="match status" value="1"/>
</dbReference>
<evidence type="ECO:0000313" key="4">
    <source>
        <dbReference type="Proteomes" id="UP000191285"/>
    </source>
</evidence>
<dbReference type="InterPro" id="IPR003265">
    <property type="entry name" value="HhH-GPD_domain"/>
</dbReference>
<dbReference type="OrthoDB" id="5607at2759"/>
<protein>
    <recommendedName>
        <fullName evidence="2">HhH-GPD domain-containing protein</fullName>
    </recommendedName>
</protein>
<dbReference type="Gene3D" id="1.10.340.30">
    <property type="entry name" value="Hypothetical protein, domain 2"/>
    <property type="match status" value="1"/>
</dbReference>
<comment type="caution">
    <text evidence="3">The sequence shown here is derived from an EMBL/GenBank/DDBJ whole genome shotgun (WGS) entry which is preliminary data.</text>
</comment>
<dbReference type="AlphaFoldDB" id="A0A1V6T711"/>
<dbReference type="Proteomes" id="UP000191285">
    <property type="component" value="Unassembled WGS sequence"/>
</dbReference>
<dbReference type="SUPFAM" id="SSF48150">
    <property type="entry name" value="DNA-glycosylase"/>
    <property type="match status" value="1"/>
</dbReference>
<feature type="compositionally biased region" description="Basic and acidic residues" evidence="1">
    <location>
        <begin position="53"/>
        <end position="64"/>
    </location>
</feature>
<dbReference type="InterPro" id="IPR011257">
    <property type="entry name" value="DNA_glycosylase"/>
</dbReference>